<feature type="region of interest" description="Disordered" evidence="1">
    <location>
        <begin position="315"/>
        <end position="385"/>
    </location>
</feature>
<dbReference type="Gene3D" id="3.30.420.10">
    <property type="entry name" value="Ribonuclease H-like superfamily/Ribonuclease H"/>
    <property type="match status" value="1"/>
</dbReference>
<dbReference type="EMBL" id="AGNL01008687">
    <property type="protein sequence ID" value="EJK70335.1"/>
    <property type="molecule type" value="Genomic_DNA"/>
</dbReference>
<dbReference type="OrthoDB" id="418757at2759"/>
<feature type="compositionally biased region" description="Basic and acidic residues" evidence="1">
    <location>
        <begin position="1222"/>
        <end position="1239"/>
    </location>
</feature>
<feature type="compositionally biased region" description="Polar residues" evidence="1">
    <location>
        <begin position="446"/>
        <end position="456"/>
    </location>
</feature>
<sequence>MATSGSGGLWSTRNNVAAEVKAAIIELVHPLDNRNGANAEADVKRALDKLKKALNNFDNPVEGSTAKVSTILDASSALSKVKTSTAITIATIKAEHGGDQCTLEVGDLIKLRDDKKREQATVSGLKMGTMLGMIHVFGSPVSKVVRDDEGIMKELDEFTLADVETAVTAAAVRISETDKTKMKIDALKSTPNYQQPLTEYSNKLDRLTSRLSNSGVKFGPDEKAILMLSALEIAAREPWGGQSISKAHDELRAAYTSDHIHDSTSYAFILQKVEKADKNRLLADAPAPDADADTDEANEAYEADQGWEDTLFEDAMSGSDSSVDSRRTNRTRSSTKSASSRRSHNRRRGYDSDSGSETSSGRSRSRRSRTTTKADKKQGKPKKHNSECVWCNVVGQEPPHPRGVTQETCIFNPANINKAKRQPWAMKLLKAHGLISKMDSKKSNKVKTQSTLYNESDQAHVNDDPTPAHLDPPDDEPQPTRTNGENVPISRLNDSTRLQQKYASKHSRRKLRKKERRKQSSIDEEALAAAVTAADEEWTVLEDSLTAKAKADTSSRLRTAIDSGHSLARPPVGIFRSAINAGHAAGAAIRRLTKTLQRKGGVKFATANIERTFQATDPPTKFIGRTCDIDMAAKAKETGTIVGMQSDEAIRAAARRAKRTRCRRAKRVKRRLARVHQLEGELETALQAENEVLATFDSGADNHYVAESDRQQLALPILRASTKRVRVANGEIETGKHRTMLPIDGLSEEGRSADSFDQFGTTLLSVGRTTDDGNTAIFNSSGVSVHRDRDVLILVKGKPVMIGRRDDNGRYKIPLVRQRQQMKPVVPRKRDIERLERANSVYDLPSVEEAIKWMHAACGYPVKSTWLKAIKAGNFHGWPLLSVRTVKKYYPETTATDKGHLNQTRKNVRSTRPKEFDNANVTKLRGKKKRDIYVRVFDARETIFSDQTGAFPKTSQRKNKYIMVMVEIDSNAILVEPMKSRGTAEMQRAYEHLLKRLKRAGFAPKKHVLDNEVSEEMKDMIRDNFQLELELVPPGCHRRNAAEVAIRNFKAHFLSILAGAADDFPLYLWDRLLPQAEITLNLLRQSNSAPNVSAYAHLSGPFDYNKMPLAPMGCKVQVHEKTDNRGSWAYHSVDGWYLSHSPEHYRTANCHIKTTRAERLSDTVQYKCKNITNPTVTAADKLMKAIGDCQRAINNVGSNSDENQLHELDRLMTTARRVINTRSDRQLETRPAPRVEGHRVTRSMSRQDSPHPPRVDNSGPPRSLPRVARDHAPRAPRVAKRTSVVPSLKASTRTVPSGDGPAMNTRSRTRATLAMKTQRSTAATGPAMNTRSRTKASGKVLEIAAACQELTSGSQTRRAANRPSKAARKLAKRLIRLDNEIGDALAVLDQDSGKLLNYRQLLRDPKYRKDWMLSAANEFGRLAQGVGNRIKGTDTMTFIRMDEIPKDRLKDVTYLQMTCSVRPEKKEPNRTRAVVGGDRINYPGDVGTPTAEMLVAKLLFNSVVSTKGARFMTMDISNFYLNTPMPRPEYIRTKLSDIPDEIIDQYNLRKLATADGSVYMIVTKGMYGLPQAGKLANELLEKRLNAHGYRQSKLVPGLWKHDWRPIQFTLVVDDFGVKYVGKEHAEHLASAIRQNYKVTEDWTGNRYIGITLDWDYDKRQVHLSMPGYTKKALKQFGHKAPKQRQNAPYPHTPPNYGARKQYAKEESTSPPLDKKGKRFIQQVCGKFLYYGRAVDSTLLMPISAIASQQANPTEETMRLTMQLLDYIASQDEAIITYSASDMVLAVHSDASYLSEPQARSRAGGHFFLSTNGDIPPNNGAILNIAHLIKHVMSSATEAELAALYIMAREAVFIRIILDELGHKQPATPIQTDNAAAEGVVNRKVQPKRTKAMDMRFHWLRDRECQEQFRFYWRPGKTNYADYWTKHHAAKHHSNIRREFITPQIVLETLRAGQIDNKAGLTRALARVSITGPAAADRRRWLGLDRCNGRRIRPDRGSPRPAVLSRRPARSSTTQHDLTPPLCRHGRSGARAPSIYLGREPDAATSIPDGAADVCSACFLVRRAPAGISLGFSKNPSWVFEPSRRFSSAFKNPTWVFEILVSGER</sequence>
<feature type="compositionally biased region" description="Polar residues" evidence="1">
    <location>
        <begin position="492"/>
        <end position="502"/>
    </location>
</feature>
<dbReference type="GO" id="GO:0003676">
    <property type="term" value="F:nucleic acid binding"/>
    <property type="evidence" value="ECO:0007669"/>
    <property type="project" value="InterPro"/>
</dbReference>
<dbReference type="eggNOG" id="KOG0017">
    <property type="taxonomic scope" value="Eukaryota"/>
</dbReference>
<organism evidence="2 3">
    <name type="scientific">Thalassiosira oceanica</name>
    <name type="common">Marine diatom</name>
    <dbReference type="NCBI Taxonomy" id="159749"/>
    <lineage>
        <taxon>Eukaryota</taxon>
        <taxon>Sar</taxon>
        <taxon>Stramenopiles</taxon>
        <taxon>Ochrophyta</taxon>
        <taxon>Bacillariophyta</taxon>
        <taxon>Coscinodiscophyceae</taxon>
        <taxon>Thalassiosirophycidae</taxon>
        <taxon>Thalassiosirales</taxon>
        <taxon>Thalassiosiraceae</taxon>
        <taxon>Thalassiosira</taxon>
    </lineage>
</organism>
<dbReference type="Proteomes" id="UP000266841">
    <property type="component" value="Unassembled WGS sequence"/>
</dbReference>
<feature type="region of interest" description="Disordered" evidence="1">
    <location>
        <begin position="1219"/>
        <end position="1337"/>
    </location>
</feature>
<evidence type="ECO:0000313" key="3">
    <source>
        <dbReference type="Proteomes" id="UP000266841"/>
    </source>
</evidence>
<feature type="compositionally biased region" description="Basic residues" evidence="1">
    <location>
        <begin position="503"/>
        <end position="519"/>
    </location>
</feature>
<name>K0SY69_THAOC</name>
<keyword evidence="3" id="KW-1185">Reference proteome</keyword>
<feature type="compositionally biased region" description="Low complexity" evidence="1">
    <location>
        <begin position="352"/>
        <end position="362"/>
    </location>
</feature>
<feature type="compositionally biased region" description="Polar residues" evidence="1">
    <location>
        <begin position="1315"/>
        <end position="1331"/>
    </location>
</feature>
<proteinExistence type="predicted"/>
<dbReference type="CDD" id="cd09272">
    <property type="entry name" value="RNase_HI_RT_Ty1"/>
    <property type="match status" value="1"/>
</dbReference>
<feature type="region of interest" description="Disordered" evidence="1">
    <location>
        <begin position="1674"/>
        <end position="1714"/>
    </location>
</feature>
<gene>
    <name evidence="2" type="ORF">THAOC_08313</name>
</gene>
<dbReference type="SUPFAM" id="SSF53098">
    <property type="entry name" value="Ribonuclease H-like"/>
    <property type="match status" value="1"/>
</dbReference>
<accession>K0SY69</accession>
<dbReference type="InterPro" id="IPR036397">
    <property type="entry name" value="RNaseH_sf"/>
</dbReference>
<feature type="region of interest" description="Disordered" evidence="1">
    <location>
        <begin position="1989"/>
        <end position="2028"/>
    </location>
</feature>
<reference evidence="2 3" key="1">
    <citation type="journal article" date="2012" name="Genome Biol.">
        <title>Genome and low-iron response of an oceanic diatom adapted to chronic iron limitation.</title>
        <authorList>
            <person name="Lommer M."/>
            <person name="Specht M."/>
            <person name="Roy A.S."/>
            <person name="Kraemer L."/>
            <person name="Andreson R."/>
            <person name="Gutowska M.A."/>
            <person name="Wolf J."/>
            <person name="Bergner S.V."/>
            <person name="Schilhabel M.B."/>
            <person name="Klostermeier U.C."/>
            <person name="Beiko R.G."/>
            <person name="Rosenstiel P."/>
            <person name="Hippler M."/>
            <person name="Laroche J."/>
        </authorList>
    </citation>
    <scope>NUCLEOTIDE SEQUENCE [LARGE SCALE GENOMIC DNA]</scope>
    <source>
        <strain evidence="2 3">CCMP1005</strain>
    </source>
</reference>
<evidence type="ECO:0000256" key="1">
    <source>
        <dbReference type="SAM" id="MobiDB-lite"/>
    </source>
</evidence>
<evidence type="ECO:0008006" key="4">
    <source>
        <dbReference type="Google" id="ProtNLM"/>
    </source>
</evidence>
<evidence type="ECO:0000313" key="2">
    <source>
        <dbReference type="EMBL" id="EJK70335.1"/>
    </source>
</evidence>
<protein>
    <recommendedName>
        <fullName evidence="4">Integrase catalytic domain-containing protein</fullName>
    </recommendedName>
</protein>
<dbReference type="InterPro" id="IPR012337">
    <property type="entry name" value="RNaseH-like_sf"/>
</dbReference>
<feature type="region of interest" description="Disordered" evidence="1">
    <location>
        <begin position="440"/>
        <end position="523"/>
    </location>
</feature>
<comment type="caution">
    <text evidence="2">The sequence shown here is derived from an EMBL/GenBank/DDBJ whole genome shotgun (WGS) entry which is preliminary data.</text>
</comment>